<evidence type="ECO:0000313" key="21">
    <source>
        <dbReference type="Proteomes" id="UP001165292"/>
    </source>
</evidence>
<dbReference type="GO" id="GO:0042597">
    <property type="term" value="C:periplasmic space"/>
    <property type="evidence" value="ECO:0007669"/>
    <property type="project" value="UniProtKB-SubCell"/>
</dbReference>
<feature type="binding site" description="covalent" evidence="14">
    <location>
        <position position="86"/>
    </location>
    <ligand>
        <name>heme c</name>
        <dbReference type="ChEBI" id="CHEBI:61717"/>
        <label>1</label>
    </ligand>
</feature>
<evidence type="ECO:0000256" key="1">
    <source>
        <dbReference type="ARBA" id="ARBA00002599"/>
    </source>
</evidence>
<evidence type="ECO:0000256" key="7">
    <source>
        <dbReference type="ARBA" id="ARBA00022723"/>
    </source>
</evidence>
<feature type="region of interest" description="Disordered" evidence="16">
    <location>
        <begin position="24"/>
        <end position="55"/>
    </location>
</feature>
<dbReference type="SUPFAM" id="SSF48695">
    <property type="entry name" value="Multiheme cytochromes"/>
    <property type="match status" value="1"/>
</dbReference>
<dbReference type="Proteomes" id="UP001165292">
    <property type="component" value="Unassembled WGS sequence"/>
</dbReference>
<evidence type="ECO:0000313" key="18">
    <source>
        <dbReference type="EMBL" id="MCO7544885.1"/>
    </source>
</evidence>
<protein>
    <recommendedName>
        <fullName evidence="4 13">Periplasmic nitrate reductase, electron transfer subunit</fullName>
    </recommendedName>
    <alternativeName>
        <fullName evidence="12 13">Diheme cytochrome c NapB</fullName>
    </alternativeName>
</protein>
<comment type="PTM">
    <text evidence="14">Binds 2 heme C groups per subunit.</text>
</comment>
<evidence type="ECO:0000256" key="11">
    <source>
        <dbReference type="ARBA" id="ARBA00023004"/>
    </source>
</evidence>
<comment type="subcellular location">
    <subcellularLocation>
        <location evidence="2 13">Periplasm</location>
    </subcellularLocation>
</comment>
<evidence type="ECO:0000256" key="12">
    <source>
        <dbReference type="ARBA" id="ARBA00031832"/>
    </source>
</evidence>
<evidence type="ECO:0000256" key="17">
    <source>
        <dbReference type="SAM" id="SignalP"/>
    </source>
</evidence>
<feature type="chain" id="PRO_5041225255" description="Periplasmic nitrate reductase, electron transfer subunit" evidence="17">
    <location>
        <begin position="20"/>
        <end position="163"/>
    </location>
</feature>
<evidence type="ECO:0000256" key="9">
    <source>
        <dbReference type="ARBA" id="ARBA00022764"/>
    </source>
</evidence>
<feature type="binding site" description="axial binding residue" evidence="15">
    <location>
        <position position="130"/>
    </location>
    <ligand>
        <name>heme c</name>
        <dbReference type="ChEBI" id="CHEBI:61717"/>
        <label>2</label>
    </ligand>
    <ligandPart>
        <name>Fe</name>
        <dbReference type="ChEBI" id="CHEBI:18248"/>
    </ligandPart>
</feature>
<dbReference type="EMBL" id="JAMYBS010000007">
    <property type="protein sequence ID" value="MCO7544885.1"/>
    <property type="molecule type" value="Genomic_DNA"/>
</dbReference>
<feature type="binding site" description="covalent" evidence="14">
    <location>
        <position position="89"/>
    </location>
    <ligand>
        <name>heme c</name>
        <dbReference type="ChEBI" id="CHEBI:61717"/>
        <label>1</label>
    </ligand>
</feature>
<organism evidence="18 21">
    <name type="scientific">Stutzerimonas nitrititolerans</name>
    <dbReference type="NCBI Taxonomy" id="2482751"/>
    <lineage>
        <taxon>Bacteria</taxon>
        <taxon>Pseudomonadati</taxon>
        <taxon>Pseudomonadota</taxon>
        <taxon>Gammaproteobacteria</taxon>
        <taxon>Pseudomonadales</taxon>
        <taxon>Pseudomonadaceae</taxon>
        <taxon>Stutzerimonas</taxon>
    </lineage>
</organism>
<feature type="signal peptide" evidence="17">
    <location>
        <begin position="1"/>
        <end position="19"/>
    </location>
</feature>
<evidence type="ECO:0000256" key="13">
    <source>
        <dbReference type="PIRNR" id="PIRNR006105"/>
    </source>
</evidence>
<sequence>MKFQLLPLTLLAVFGLAIAAESDYPLDAPAPDGRRPGGTITQEFTPPPLHDEENKDLRRERNYPEQPPTIPHSIRGYQIDRNSNKCLSCHSRANSARTQSPMISFTHYTDRDSQTLGAVAPRRYFCTQCHVPQQDVKPLVENQFETIDELLYRETSPESEGRR</sequence>
<keyword evidence="8 17" id="KW-0732">Signal</keyword>
<dbReference type="RefSeq" id="WP_058076538.1">
    <property type="nucleotide sequence ID" value="NZ_DALYQI010000003.1"/>
</dbReference>
<feature type="binding site" description="covalent" evidence="14">
    <location>
        <position position="126"/>
    </location>
    <ligand>
        <name>heme c</name>
        <dbReference type="ChEBI" id="CHEBI:61717"/>
        <label>2</label>
    </ligand>
</feature>
<proteinExistence type="inferred from homology"/>
<evidence type="ECO:0000256" key="14">
    <source>
        <dbReference type="PIRSR" id="PIRSR006105-1"/>
    </source>
</evidence>
<gene>
    <name evidence="19" type="ORF">EA795_07865</name>
    <name evidence="18" type="ORF">NJF43_09000</name>
</gene>
<dbReference type="GO" id="GO:0016491">
    <property type="term" value="F:oxidoreductase activity"/>
    <property type="evidence" value="ECO:0007669"/>
    <property type="project" value="UniProtKB-KW"/>
</dbReference>
<keyword evidence="10 13" id="KW-0249">Electron transport</keyword>
<dbReference type="PIRSF" id="PIRSF006105">
    <property type="entry name" value="NapB"/>
    <property type="match status" value="1"/>
</dbReference>
<keyword evidence="18" id="KW-0560">Oxidoreductase</keyword>
<dbReference type="Gene3D" id="1.10.1130.10">
    <property type="entry name" value="Flavocytochrome C3, Chain A"/>
    <property type="match status" value="1"/>
</dbReference>
<dbReference type="InterPro" id="IPR036280">
    <property type="entry name" value="Multihaem_cyt_sf"/>
</dbReference>
<dbReference type="Proteomes" id="UP000269134">
    <property type="component" value="Unassembled WGS sequence"/>
</dbReference>
<evidence type="ECO:0000256" key="6">
    <source>
        <dbReference type="ARBA" id="ARBA00022617"/>
    </source>
</evidence>
<evidence type="ECO:0000313" key="20">
    <source>
        <dbReference type="Proteomes" id="UP000269134"/>
    </source>
</evidence>
<evidence type="ECO:0000256" key="15">
    <source>
        <dbReference type="PIRSR" id="PIRSR006105-2"/>
    </source>
</evidence>
<evidence type="ECO:0000313" key="19">
    <source>
        <dbReference type="EMBL" id="RMI01459.1"/>
    </source>
</evidence>
<dbReference type="Pfam" id="PF03892">
    <property type="entry name" value="NapB"/>
    <property type="match status" value="1"/>
</dbReference>
<feature type="binding site" description="axial binding residue" evidence="15">
    <location>
        <position position="72"/>
    </location>
    <ligand>
        <name>heme c</name>
        <dbReference type="ChEBI" id="CHEBI:61717"/>
        <label>1</label>
    </ligand>
    <ligandPart>
        <name>Fe</name>
        <dbReference type="ChEBI" id="CHEBI:18248"/>
    </ligandPart>
</feature>
<reference evidence="18" key="2">
    <citation type="submission" date="2022-06" db="EMBL/GenBank/DDBJ databases">
        <title>Detection of beta-lactamases in bacteria of animal origin.</title>
        <authorList>
            <person name="Mlynarcik P."/>
            <person name="Zdarska V."/>
            <person name="Chudobova H."/>
            <person name="Prochazkova P."/>
            <person name="Hricova K."/>
            <person name="Mezerova K."/>
            <person name="Bardon J."/>
            <person name="Dolejska M."/>
            <person name="Sukkar I."/>
            <person name="Kolar M."/>
        </authorList>
    </citation>
    <scope>NUCLEOTIDE SEQUENCE</scope>
    <source>
        <strain evidence="18">S 300-3</strain>
    </source>
</reference>
<dbReference type="FunFam" id="1.10.1130.10:FF:000001">
    <property type="entry name" value="Periplasmic nitrate reductase, electron transfer subunit"/>
    <property type="match status" value="1"/>
</dbReference>
<keyword evidence="9 13" id="KW-0574">Periplasm</keyword>
<evidence type="ECO:0000256" key="8">
    <source>
        <dbReference type="ARBA" id="ARBA00022729"/>
    </source>
</evidence>
<evidence type="ECO:0000256" key="3">
    <source>
        <dbReference type="ARBA" id="ARBA00007368"/>
    </source>
</evidence>
<name>A0AA42BDS5_9GAMM</name>
<accession>A0AA42BDS5</accession>
<dbReference type="GO" id="GO:0009061">
    <property type="term" value="P:anaerobic respiration"/>
    <property type="evidence" value="ECO:0007669"/>
    <property type="project" value="InterPro"/>
</dbReference>
<dbReference type="GeneID" id="84608946"/>
<evidence type="ECO:0000256" key="4">
    <source>
        <dbReference type="ARBA" id="ARBA00013773"/>
    </source>
</evidence>
<comment type="function">
    <text evidence="1">Electron transfer subunit of the periplasmic nitrate reductase complex NapAB. Receives electrons from the membrane-anchored tetraheme c-type NapC protein and transfers these to NapA subunit, thus allowing electron flow between membrane and periplasm. Essential for periplasmic nitrate reduction with nitrate as the terminal electron acceptor.</text>
</comment>
<comment type="caution">
    <text evidence="18">The sequence shown here is derived from an EMBL/GenBank/DDBJ whole genome shotgun (WGS) entry which is preliminary data.</text>
</comment>
<evidence type="ECO:0000256" key="2">
    <source>
        <dbReference type="ARBA" id="ARBA00004418"/>
    </source>
</evidence>
<dbReference type="PANTHER" id="PTHR38604">
    <property type="entry name" value="PERIPLASMIC NITRATE REDUCTASE, ELECTRON TRANSFER SUBUNIT"/>
    <property type="match status" value="1"/>
</dbReference>
<comment type="subunit">
    <text evidence="13">Component of the periplasmic nitrate reductase NapAB complex composed of NapA and NapB.</text>
</comment>
<comment type="similarity">
    <text evidence="3 13">Belongs to the NapB family.</text>
</comment>
<dbReference type="AlphaFoldDB" id="A0AA42BDS5"/>
<evidence type="ECO:0000256" key="10">
    <source>
        <dbReference type="ARBA" id="ARBA00022982"/>
    </source>
</evidence>
<evidence type="ECO:0000256" key="16">
    <source>
        <dbReference type="SAM" id="MobiDB-lite"/>
    </source>
</evidence>
<dbReference type="EMBL" id="RFFL01000005">
    <property type="protein sequence ID" value="RMI01459.1"/>
    <property type="molecule type" value="Genomic_DNA"/>
</dbReference>
<dbReference type="GO" id="GO:0046872">
    <property type="term" value="F:metal ion binding"/>
    <property type="evidence" value="ECO:0007669"/>
    <property type="project" value="UniProtKB-KW"/>
</dbReference>
<feature type="binding site" description="axial binding residue" evidence="15">
    <location>
        <position position="107"/>
    </location>
    <ligand>
        <name>heme c</name>
        <dbReference type="ChEBI" id="CHEBI:61717"/>
        <label>2</label>
    </ligand>
    <ligandPart>
        <name>Fe</name>
        <dbReference type="ChEBI" id="CHEBI:18248"/>
    </ligandPart>
</feature>
<evidence type="ECO:0000256" key="5">
    <source>
        <dbReference type="ARBA" id="ARBA00022448"/>
    </source>
</evidence>
<feature type="binding site" description="covalent" evidence="14">
    <location>
        <position position="129"/>
    </location>
    <ligand>
        <name>heme c</name>
        <dbReference type="ChEBI" id="CHEBI:61717"/>
        <label>2</label>
    </ligand>
</feature>
<reference evidence="19 20" key="1">
    <citation type="submission" date="2018-10" db="EMBL/GenBank/DDBJ databases">
        <title>Pseudomonas sp. GL14 genome.</title>
        <authorList>
            <person name="Peng J."/>
            <person name="Liu Z.-P."/>
        </authorList>
    </citation>
    <scope>NUCLEOTIDE SEQUENCE [LARGE SCALE GENOMIC DNA]</scope>
    <source>
        <strain evidence="19 20">GL14</strain>
    </source>
</reference>
<dbReference type="PANTHER" id="PTHR38604:SF1">
    <property type="entry name" value="PERIPLASMIC NITRATE REDUCTASE, ELECTRON TRANSFER SUBUNIT"/>
    <property type="match status" value="1"/>
</dbReference>
<keyword evidence="20" id="KW-1185">Reference proteome</keyword>
<keyword evidence="5 13" id="KW-0813">Transport</keyword>
<keyword evidence="7 15" id="KW-0479">Metal-binding</keyword>
<keyword evidence="6 14" id="KW-0349">Heme</keyword>
<feature type="binding site" description="axial binding residue" evidence="15">
    <location>
        <position position="90"/>
    </location>
    <ligand>
        <name>heme c</name>
        <dbReference type="ChEBI" id="CHEBI:61717"/>
        <label>1</label>
    </ligand>
    <ligandPart>
        <name>Fe</name>
        <dbReference type="ChEBI" id="CHEBI:18248"/>
    </ligandPart>
</feature>
<keyword evidence="11 15" id="KW-0408">Iron</keyword>
<dbReference type="InterPro" id="IPR005591">
    <property type="entry name" value="NapB"/>
</dbReference>